<feature type="domain" description="Pyridoxamine 5'-phosphate oxidase N-terminal" evidence="1">
    <location>
        <begin position="2"/>
        <end position="115"/>
    </location>
</feature>
<dbReference type="AlphaFoldDB" id="A0A7G9WEW7"/>
<gene>
    <name evidence="2" type="ORF">H6X83_09745</name>
</gene>
<dbReference type="PANTHER" id="PTHR40660:SF1">
    <property type="entry name" value="5'-PHOSPHATE OXIDASE PUTATIVE DOMAIN-CONTAINING PROTEIN-RELATED"/>
    <property type="match status" value="1"/>
</dbReference>
<dbReference type="KEGG" id="caml:H6X83_09745"/>
<keyword evidence="3" id="KW-1185">Reference proteome</keyword>
<protein>
    <submittedName>
        <fullName evidence="2">Pyridoxamine 5'-phosphate oxidase family protein</fullName>
    </submittedName>
</protein>
<reference evidence="2 3" key="1">
    <citation type="submission" date="2020-08" db="EMBL/GenBank/DDBJ databases">
        <authorList>
            <person name="Ren C."/>
            <person name="Gu Y."/>
            <person name="Xu Y."/>
        </authorList>
    </citation>
    <scope>NUCLEOTIDE SEQUENCE [LARGE SCALE GENOMIC DNA]</scope>
    <source>
        <strain evidence="2 3">LBM18003</strain>
    </source>
</reference>
<proteinExistence type="predicted"/>
<dbReference type="InterPro" id="IPR012349">
    <property type="entry name" value="Split_barrel_FMN-bd"/>
</dbReference>
<evidence type="ECO:0000259" key="1">
    <source>
        <dbReference type="Pfam" id="PF01243"/>
    </source>
</evidence>
<organism evidence="2 3">
    <name type="scientific">Caproicibacterium amylolyticum</name>
    <dbReference type="NCBI Taxonomy" id="2766537"/>
    <lineage>
        <taxon>Bacteria</taxon>
        <taxon>Bacillati</taxon>
        <taxon>Bacillota</taxon>
        <taxon>Clostridia</taxon>
        <taxon>Eubacteriales</taxon>
        <taxon>Oscillospiraceae</taxon>
        <taxon>Caproicibacterium</taxon>
    </lineage>
</organism>
<evidence type="ECO:0000313" key="3">
    <source>
        <dbReference type="Proteomes" id="UP000516046"/>
    </source>
</evidence>
<dbReference type="EMBL" id="CP060696">
    <property type="protein sequence ID" value="QNO17229.1"/>
    <property type="molecule type" value="Genomic_DNA"/>
</dbReference>
<dbReference type="RefSeq" id="WP_212506297.1">
    <property type="nucleotide sequence ID" value="NZ_CP060696.1"/>
</dbReference>
<dbReference type="InterPro" id="IPR011576">
    <property type="entry name" value="Pyridox_Oxase_N"/>
</dbReference>
<name>A0A7G9WEW7_9FIRM</name>
<dbReference type="Pfam" id="PF01243">
    <property type="entry name" value="PNPOx_N"/>
    <property type="match status" value="1"/>
</dbReference>
<dbReference type="Proteomes" id="UP000516046">
    <property type="component" value="Chromosome"/>
</dbReference>
<accession>A0A7G9WEW7</accession>
<dbReference type="PANTHER" id="PTHR40660">
    <property type="entry name" value="5'-PHOSPHATE OXIDASE PUTATIVE DOMAIN-CONTAINING PROTEIN-RELATED"/>
    <property type="match status" value="1"/>
</dbReference>
<dbReference type="Gene3D" id="2.30.110.10">
    <property type="entry name" value="Electron Transport, Fmn-binding Protein, Chain A"/>
    <property type="match status" value="1"/>
</dbReference>
<dbReference type="SUPFAM" id="SSF50475">
    <property type="entry name" value="FMN-binding split barrel"/>
    <property type="match status" value="1"/>
</dbReference>
<evidence type="ECO:0000313" key="2">
    <source>
        <dbReference type="EMBL" id="QNO17229.1"/>
    </source>
</evidence>
<sequence>MDKNVRKVLNEQVWYLATYDKEPNAVPVAFKTVLEDGTLAVGDVFMETTLRNIQANRKIAVSVCNASTMEGYQIKGTAQYVTSGETVKMFKQQVETLFQGKTTAKGVLIITPERVIVTTPGPENKKEL</sequence>